<dbReference type="Gene3D" id="1.10.630.10">
    <property type="entry name" value="Cytochrome P450"/>
    <property type="match status" value="1"/>
</dbReference>
<feature type="region of interest" description="Disordered" evidence="6">
    <location>
        <begin position="755"/>
        <end position="814"/>
    </location>
</feature>
<name>A0A0P1AFH1_PLAHL</name>
<evidence type="ECO:0000256" key="4">
    <source>
        <dbReference type="ARBA" id="ARBA00023004"/>
    </source>
</evidence>
<dbReference type="OrthoDB" id="1470350at2759"/>
<evidence type="ECO:0000256" key="6">
    <source>
        <dbReference type="SAM" id="MobiDB-lite"/>
    </source>
</evidence>
<accession>A0A0P1AFH1</accession>
<dbReference type="PRINTS" id="PR00385">
    <property type="entry name" value="P450"/>
</dbReference>
<keyword evidence="3" id="KW-0560">Oxidoreductase</keyword>
<dbReference type="GO" id="GO:0005506">
    <property type="term" value="F:iron ion binding"/>
    <property type="evidence" value="ECO:0007669"/>
    <property type="project" value="InterPro"/>
</dbReference>
<proteinExistence type="inferred from homology"/>
<evidence type="ECO:0000256" key="2">
    <source>
        <dbReference type="ARBA" id="ARBA00022723"/>
    </source>
</evidence>
<keyword evidence="4" id="KW-0408">Iron</keyword>
<dbReference type="RefSeq" id="XP_024575518.1">
    <property type="nucleotide sequence ID" value="XM_024724664.1"/>
</dbReference>
<dbReference type="AlphaFoldDB" id="A0A0P1AFH1"/>
<evidence type="ECO:0000313" key="7">
    <source>
        <dbReference type="EMBL" id="CEG39149.1"/>
    </source>
</evidence>
<dbReference type="GO" id="GO:0004497">
    <property type="term" value="F:monooxygenase activity"/>
    <property type="evidence" value="ECO:0007669"/>
    <property type="project" value="InterPro"/>
</dbReference>
<organism evidence="7 8">
    <name type="scientific">Plasmopara halstedii</name>
    <name type="common">Downy mildew of sunflower</name>
    <dbReference type="NCBI Taxonomy" id="4781"/>
    <lineage>
        <taxon>Eukaryota</taxon>
        <taxon>Sar</taxon>
        <taxon>Stramenopiles</taxon>
        <taxon>Oomycota</taxon>
        <taxon>Peronosporomycetes</taxon>
        <taxon>Peronosporales</taxon>
        <taxon>Peronosporaceae</taxon>
        <taxon>Plasmopara</taxon>
    </lineage>
</organism>
<keyword evidence="2" id="KW-0479">Metal-binding</keyword>
<reference evidence="8" key="1">
    <citation type="submission" date="2014-09" db="EMBL/GenBank/DDBJ databases">
        <authorList>
            <person name="Sharma Rahul"/>
            <person name="Thines Marco"/>
        </authorList>
    </citation>
    <scope>NUCLEOTIDE SEQUENCE [LARGE SCALE GENOMIC DNA]</scope>
</reference>
<keyword evidence="5" id="KW-0175">Coiled coil</keyword>
<protein>
    <submittedName>
        <fullName evidence="7">Cytochrome P450</fullName>
    </submittedName>
</protein>
<feature type="compositionally biased region" description="Basic and acidic residues" evidence="6">
    <location>
        <begin position="770"/>
        <end position="782"/>
    </location>
</feature>
<evidence type="ECO:0000256" key="3">
    <source>
        <dbReference type="ARBA" id="ARBA00023002"/>
    </source>
</evidence>
<feature type="coiled-coil region" evidence="5">
    <location>
        <begin position="710"/>
        <end position="741"/>
    </location>
</feature>
<evidence type="ECO:0000256" key="5">
    <source>
        <dbReference type="SAM" id="Coils"/>
    </source>
</evidence>
<dbReference type="InterPro" id="IPR036396">
    <property type="entry name" value="Cyt_P450_sf"/>
</dbReference>
<dbReference type="Pfam" id="PF00067">
    <property type="entry name" value="p450"/>
    <property type="match status" value="1"/>
</dbReference>
<sequence>MTLNALLHPHKLVPISPTSLLSSTLALVVFWAMRQGRQRQLSWTSIPKPPRGEQNQLNRSSNLTIPRVKCVEKRLKEGSAAFYEWMVSLSLRFHGKPWLLQRSGRPDVMILTSPLAFEDIQRTFAMQFDKLDSKAEGLVHDVHGKAIVEVGTDSFRSSAKIQRWLATSVVSSPLLSKRVTEIVKQHLQWLLKNLDDTNLDSNVVSKLMRQFATKVFIELGFGLQKTSEFEDALEDIERCIAERRTRPMIMWKLERLFNVGSEAALRHSVDVLSAITSDAVNAKKRNHGTRIRNQCECILDILSQKCSSKLSKDANFLANYVLSLVVAARDSTAQTLTKCLECLTHHVEEQDKIRIDLNVAREKCQDVHSVVRLDAVVKETLRLYPVYPFIRRRATCDTVLSDGTFVAKGMEVMMDLYTMARREDVWGSDCAEFRPQRWIDRTSGKLRPVSSYKFNAFLGGPRSCVGGNIALKEIKTVLASIYLCRPNFLNEILAMNSTYVSDDGSSTESQDNFLYEEIDIKREPLVEEFTTAALPTINTKVPVIETLPIVKTEVPNVETLPSVKTEVPVVESAGDINHDNLKRDIKSELINTTTKRCSTSGYPLLIETQAEMLDCKSCLGMLPRSSFSKSQRKNKKAASRKCHVCTGNVIRGPKSLERAIRKKLKVLSSTSRLSTSKKQKQETYAVFVNQVGRLKMAKRALLRKRSEVSKLKATKRREEYEQQLDKEAKDLERRTVLLKCENPSAFESLMSELMIKKPSGEKNKRKSKSKKETRSVKRKTEAQSKQTEKRRKTLIADSSTYVPPATSIETHPIRVIPTRSKAKTTKASDGATEDCVNFAFSEDFDKN</sequence>
<evidence type="ECO:0000256" key="1">
    <source>
        <dbReference type="ARBA" id="ARBA00010617"/>
    </source>
</evidence>
<dbReference type="EMBL" id="CCYD01000349">
    <property type="protein sequence ID" value="CEG39149.1"/>
    <property type="molecule type" value="Genomic_DNA"/>
</dbReference>
<evidence type="ECO:0000313" key="8">
    <source>
        <dbReference type="Proteomes" id="UP000054928"/>
    </source>
</evidence>
<dbReference type="STRING" id="4781.A0A0P1AFH1"/>
<dbReference type="Proteomes" id="UP000054928">
    <property type="component" value="Unassembled WGS sequence"/>
</dbReference>
<comment type="similarity">
    <text evidence="1">Belongs to the cytochrome P450 family.</text>
</comment>
<dbReference type="SUPFAM" id="SSF48264">
    <property type="entry name" value="Cytochrome P450"/>
    <property type="match status" value="1"/>
</dbReference>
<dbReference type="PANTHER" id="PTHR24296">
    <property type="entry name" value="CYTOCHROME P450"/>
    <property type="match status" value="1"/>
</dbReference>
<dbReference type="InterPro" id="IPR001128">
    <property type="entry name" value="Cyt_P450"/>
</dbReference>
<keyword evidence="8" id="KW-1185">Reference proteome</keyword>
<dbReference type="GO" id="GO:0020037">
    <property type="term" value="F:heme binding"/>
    <property type="evidence" value="ECO:0007669"/>
    <property type="project" value="InterPro"/>
</dbReference>
<dbReference type="GO" id="GO:0016705">
    <property type="term" value="F:oxidoreductase activity, acting on paired donors, with incorporation or reduction of molecular oxygen"/>
    <property type="evidence" value="ECO:0007669"/>
    <property type="project" value="InterPro"/>
</dbReference>
<dbReference type="GeneID" id="36404260"/>